<dbReference type="Gene3D" id="1.25.40.20">
    <property type="entry name" value="Ankyrin repeat-containing domain"/>
    <property type="match status" value="2"/>
</dbReference>
<gene>
    <name evidence="1" type="ORF">ACHHYP_00382</name>
</gene>
<dbReference type="PANTHER" id="PTHR46586">
    <property type="entry name" value="ANKYRIN REPEAT-CONTAINING PROTEIN"/>
    <property type="match status" value="1"/>
</dbReference>
<sequence>MARCTLLTADLLREICAFQDGHYEETLPIVRILYGGGKERPPNDHSIPQSEFSPADDAAFHALFEPWLRTHRLRGLRRLLASTGDASNRLVLYAARYGNLGVLRGLGHRVRDVADDAVWAVAAEHGRVRLLRFLRSHGYDASSVSAAMERAAAFGRTAVLRFLCRHFGPPRSAWPLTFACNGGHVGAVRELYPYHAQAPNLLRGAAAAGHLGVVCCLDRLGYASDGTDEMDLAAAHGHLSVVAYLDRHGRGGCSARAMDLAAAHGHLAVVRYLHEHRSEGCTTDAINGAVVGGHTAVVAFLLAHRPEGFTPQAVLNAAANAAIWALLTAHRAAGDA</sequence>
<dbReference type="PANTHER" id="PTHR46586:SF3">
    <property type="entry name" value="ANKYRIN REPEAT-CONTAINING PROTEIN"/>
    <property type="match status" value="1"/>
</dbReference>
<name>A0A1V9ZAV3_ACHHY</name>
<dbReference type="AlphaFoldDB" id="A0A1V9ZAV3"/>
<reference evidence="1 2" key="1">
    <citation type="journal article" date="2014" name="Genome Biol. Evol.">
        <title>The secreted proteins of Achlya hypogyna and Thraustotheca clavata identify the ancestral oomycete secretome and reveal gene acquisitions by horizontal gene transfer.</title>
        <authorList>
            <person name="Misner I."/>
            <person name="Blouin N."/>
            <person name="Leonard G."/>
            <person name="Richards T.A."/>
            <person name="Lane C.E."/>
        </authorList>
    </citation>
    <scope>NUCLEOTIDE SEQUENCE [LARGE SCALE GENOMIC DNA]</scope>
    <source>
        <strain evidence="1 2">ATCC 48635</strain>
    </source>
</reference>
<dbReference type="InterPro" id="IPR036770">
    <property type="entry name" value="Ankyrin_rpt-contain_sf"/>
</dbReference>
<protein>
    <submittedName>
        <fullName evidence="1">Uncharacterized protein</fullName>
    </submittedName>
</protein>
<dbReference type="SUPFAM" id="SSF48403">
    <property type="entry name" value="Ankyrin repeat"/>
    <property type="match status" value="1"/>
</dbReference>
<evidence type="ECO:0000313" key="1">
    <source>
        <dbReference type="EMBL" id="OQR95119.1"/>
    </source>
</evidence>
<accession>A0A1V9ZAV3</accession>
<dbReference type="OrthoDB" id="72755at2759"/>
<dbReference type="InterPro" id="IPR052050">
    <property type="entry name" value="SecEffector_AnkRepeat"/>
</dbReference>
<dbReference type="STRING" id="1202772.A0A1V9ZAV3"/>
<organism evidence="1 2">
    <name type="scientific">Achlya hypogyna</name>
    <name type="common">Oomycete</name>
    <name type="synonym">Protoachlya hypogyna</name>
    <dbReference type="NCBI Taxonomy" id="1202772"/>
    <lineage>
        <taxon>Eukaryota</taxon>
        <taxon>Sar</taxon>
        <taxon>Stramenopiles</taxon>
        <taxon>Oomycota</taxon>
        <taxon>Saprolegniomycetes</taxon>
        <taxon>Saprolegniales</taxon>
        <taxon>Achlyaceae</taxon>
        <taxon>Achlya</taxon>
    </lineage>
</organism>
<proteinExistence type="predicted"/>
<comment type="caution">
    <text evidence="1">The sequence shown here is derived from an EMBL/GenBank/DDBJ whole genome shotgun (WGS) entry which is preliminary data.</text>
</comment>
<keyword evidence="2" id="KW-1185">Reference proteome</keyword>
<dbReference type="Proteomes" id="UP000243579">
    <property type="component" value="Unassembled WGS sequence"/>
</dbReference>
<evidence type="ECO:0000313" key="2">
    <source>
        <dbReference type="Proteomes" id="UP000243579"/>
    </source>
</evidence>
<dbReference type="EMBL" id="JNBR01000335">
    <property type="protein sequence ID" value="OQR95119.1"/>
    <property type="molecule type" value="Genomic_DNA"/>
</dbReference>